<evidence type="ECO:0000256" key="1">
    <source>
        <dbReference type="ARBA" id="ARBA00004651"/>
    </source>
</evidence>
<dbReference type="Pfam" id="PF03176">
    <property type="entry name" value="MMPL"/>
    <property type="match status" value="2"/>
</dbReference>
<feature type="transmembrane region" description="Helical" evidence="6">
    <location>
        <begin position="510"/>
        <end position="533"/>
    </location>
</feature>
<dbReference type="InterPro" id="IPR004869">
    <property type="entry name" value="MMPL_dom"/>
</dbReference>
<feature type="domain" description="Membrane transport protein MMPL" evidence="7">
    <location>
        <begin position="48"/>
        <end position="362"/>
    </location>
</feature>
<feature type="transmembrane region" description="Helical" evidence="6">
    <location>
        <begin position="540"/>
        <end position="560"/>
    </location>
</feature>
<keyword evidence="5 6" id="KW-0472">Membrane</keyword>
<feature type="transmembrane region" description="Helical" evidence="6">
    <location>
        <begin position="362"/>
        <end position="380"/>
    </location>
</feature>
<dbReference type="InterPro" id="IPR050545">
    <property type="entry name" value="Mycobact_MmpL"/>
</dbReference>
<evidence type="ECO:0000256" key="3">
    <source>
        <dbReference type="ARBA" id="ARBA00022692"/>
    </source>
</evidence>
<evidence type="ECO:0000256" key="6">
    <source>
        <dbReference type="SAM" id="Phobius"/>
    </source>
</evidence>
<dbReference type="EMBL" id="JBITLV010000002">
    <property type="protein sequence ID" value="MFI7587032.1"/>
    <property type="molecule type" value="Genomic_DNA"/>
</dbReference>
<feature type="transmembrane region" description="Helical" evidence="6">
    <location>
        <begin position="646"/>
        <end position="670"/>
    </location>
</feature>
<evidence type="ECO:0000256" key="5">
    <source>
        <dbReference type="ARBA" id="ARBA00023136"/>
    </source>
</evidence>
<name>A0ABW8AM28_9ACTN</name>
<keyword evidence="3 6" id="KW-0812">Transmembrane</keyword>
<keyword evidence="9" id="KW-1185">Reference proteome</keyword>
<feature type="transmembrane region" description="Helical" evidence="6">
    <location>
        <begin position="224"/>
        <end position="242"/>
    </location>
</feature>
<evidence type="ECO:0000256" key="4">
    <source>
        <dbReference type="ARBA" id="ARBA00022989"/>
    </source>
</evidence>
<dbReference type="Proteomes" id="UP001612915">
    <property type="component" value="Unassembled WGS sequence"/>
</dbReference>
<reference evidence="8 9" key="1">
    <citation type="submission" date="2024-10" db="EMBL/GenBank/DDBJ databases">
        <title>The Natural Products Discovery Center: Release of the First 8490 Sequenced Strains for Exploring Actinobacteria Biosynthetic Diversity.</title>
        <authorList>
            <person name="Kalkreuter E."/>
            <person name="Kautsar S.A."/>
            <person name="Yang D."/>
            <person name="Bader C.D."/>
            <person name="Teijaro C.N."/>
            <person name="Fluegel L."/>
            <person name="Davis C.M."/>
            <person name="Simpson J.R."/>
            <person name="Lauterbach L."/>
            <person name="Steele A.D."/>
            <person name="Gui C."/>
            <person name="Meng S."/>
            <person name="Li G."/>
            <person name="Viehrig K."/>
            <person name="Ye F."/>
            <person name="Su P."/>
            <person name="Kiefer A.F."/>
            <person name="Nichols A."/>
            <person name="Cepeda A.J."/>
            <person name="Yan W."/>
            <person name="Fan B."/>
            <person name="Jiang Y."/>
            <person name="Adhikari A."/>
            <person name="Zheng C.-J."/>
            <person name="Schuster L."/>
            <person name="Cowan T.M."/>
            <person name="Smanski M.J."/>
            <person name="Chevrette M.G."/>
            <person name="De Carvalho L.P.S."/>
            <person name="Shen B."/>
        </authorList>
    </citation>
    <scope>NUCLEOTIDE SEQUENCE [LARGE SCALE GENOMIC DNA]</scope>
    <source>
        <strain evidence="8 9">NPDC049639</strain>
    </source>
</reference>
<gene>
    <name evidence="8" type="ORF">ACIB24_08150</name>
</gene>
<organism evidence="8 9">
    <name type="scientific">Spongisporangium articulatum</name>
    <dbReference type="NCBI Taxonomy" id="3362603"/>
    <lineage>
        <taxon>Bacteria</taxon>
        <taxon>Bacillati</taxon>
        <taxon>Actinomycetota</taxon>
        <taxon>Actinomycetes</taxon>
        <taxon>Kineosporiales</taxon>
        <taxon>Kineosporiaceae</taxon>
        <taxon>Spongisporangium</taxon>
    </lineage>
</organism>
<dbReference type="SUPFAM" id="SSF82866">
    <property type="entry name" value="Multidrug efflux transporter AcrB transmembrane domain"/>
    <property type="match status" value="2"/>
</dbReference>
<feature type="transmembrane region" description="Helical" evidence="6">
    <location>
        <begin position="580"/>
        <end position="598"/>
    </location>
</feature>
<feature type="transmembrane region" description="Helical" evidence="6">
    <location>
        <begin position="191"/>
        <end position="212"/>
    </location>
</feature>
<comment type="caution">
    <text evidence="8">The sequence shown here is derived from an EMBL/GenBank/DDBJ whole genome shotgun (WGS) entry which is preliminary data.</text>
</comment>
<feature type="transmembrane region" description="Helical" evidence="6">
    <location>
        <begin position="20"/>
        <end position="42"/>
    </location>
</feature>
<dbReference type="RefSeq" id="WP_398277883.1">
    <property type="nucleotide sequence ID" value="NZ_JBITLV010000002.1"/>
</dbReference>
<evidence type="ECO:0000259" key="7">
    <source>
        <dbReference type="Pfam" id="PF03176"/>
    </source>
</evidence>
<dbReference type="PANTHER" id="PTHR33406:SF13">
    <property type="entry name" value="MEMBRANE PROTEIN YDFJ"/>
    <property type="match status" value="1"/>
</dbReference>
<feature type="transmembrane region" description="Helical" evidence="6">
    <location>
        <begin position="619"/>
        <end position="640"/>
    </location>
</feature>
<feature type="transmembrane region" description="Helical" evidence="6">
    <location>
        <begin position="263"/>
        <end position="283"/>
    </location>
</feature>
<feature type="transmembrane region" description="Helical" evidence="6">
    <location>
        <begin position="166"/>
        <end position="184"/>
    </location>
</feature>
<protein>
    <submittedName>
        <fullName evidence="8">MMPL family transporter</fullName>
    </submittedName>
</protein>
<keyword evidence="4 6" id="KW-1133">Transmembrane helix</keyword>
<accession>A0ABW8AM28</accession>
<feature type="domain" description="Membrane transport protein MMPL" evidence="7">
    <location>
        <begin position="447"/>
        <end position="684"/>
    </location>
</feature>
<evidence type="ECO:0000313" key="9">
    <source>
        <dbReference type="Proteomes" id="UP001612915"/>
    </source>
</evidence>
<evidence type="ECO:0000256" key="2">
    <source>
        <dbReference type="ARBA" id="ARBA00022475"/>
    </source>
</evidence>
<dbReference type="PANTHER" id="PTHR33406">
    <property type="entry name" value="MEMBRANE PROTEIN MJ1562-RELATED"/>
    <property type="match status" value="1"/>
</dbReference>
<keyword evidence="2" id="KW-1003">Cell membrane</keyword>
<feature type="transmembrane region" description="Helical" evidence="6">
    <location>
        <begin position="295"/>
        <end position="320"/>
    </location>
</feature>
<comment type="subcellular location">
    <subcellularLocation>
        <location evidence="1">Cell membrane</location>
        <topology evidence="1">Multi-pass membrane protein</topology>
    </subcellularLocation>
</comment>
<sequence>MSTLLARIGGSTAAHPWRTVAAWVVAFVVAFGLAGAFGGTAADDYNVPGTESQAGTDLLVRHFPAQSGADARIVVHSEHGPVAASAVDGLRTRLAAIPHVAELDATRLSADGDTALVGVHYDVPVTEFQGTEGTAPLEAAGKPLQDAGLTVEYGGFVHENAGAPSGIAELVGIVAALIILVIAFGSALAAALPLVVALFGLGIGSAGVTLLASVTSMSTFCSTVASMVGLGVGIDYALLLVTRFAEGLKAGLDRRAAAARANATAGLSVILAGTTVLVSLLGLKLAGLNTYSTVGYATALVVLAIMIASVTLVPALCGLAGPRVLRKADRARVLAGDFVTGHEVVKETATHRWAAMVGRRPLAWALGALVVLLALAAPVLDMRTFPQDAGTEPTSNTVRRAYDLTAAEFGVGANGPMVVAVDTTRVSPAQLPGLTAALGAVPGVASTYGPVTSPDGAAALIVVEPTTSPDDVRTTALLTRIRADVLPDGTYVTGTMPVLADISAQLSTRLWLVVAFIVALSLLFLTTVFRSVVVAVKAALMNLLSVAAAYGLMVAVFQWGWGAELLGLPHAVPVSSWVPIMMFAILFGLSMDYEVFLLSRIREDYLATGDAHGSVIRGLASTGRVITSAAAIMVCVFLGFALDPGVVIKMIGVGLASAILIDATIVRMILVPSTMALLGRANWWLPGWLDRVLPHLDVEGAAPAEPAPVVRAEEEKELLPA</sequence>
<dbReference type="Gene3D" id="1.20.1640.10">
    <property type="entry name" value="Multidrug efflux transporter AcrB transmembrane domain"/>
    <property type="match status" value="2"/>
</dbReference>
<proteinExistence type="predicted"/>
<evidence type="ECO:0000313" key="8">
    <source>
        <dbReference type="EMBL" id="MFI7587032.1"/>
    </source>
</evidence>